<dbReference type="SMART" id="SM00862">
    <property type="entry name" value="Trans_reg_C"/>
    <property type="match status" value="1"/>
</dbReference>
<sequence>MAKILLVEDHDTLGFALQAYLEMKGFEVLWSKDGDSGLRAFEKHPVDLCIVDVGLPGRDGFSLAREIRRQSAKQPLIFLTARALKADRLKGFDLGADDYLVKPVDEEELVARIRAILRRAQPESPTAETISIGQYTFDVQNQELVFPGQPPRRLTEREAHLLLLLCQQKGQLLSRQQVLKEVWSQNDYFTRRSMDVFISRLRKYLSADPAIEIRNVYGSGFVLEVG</sequence>
<protein>
    <recommendedName>
        <fullName evidence="10">Transcriptional regulator</fullName>
    </recommendedName>
</protein>
<dbReference type="GO" id="GO:0005829">
    <property type="term" value="C:cytosol"/>
    <property type="evidence" value="ECO:0007669"/>
    <property type="project" value="TreeGrafter"/>
</dbReference>
<evidence type="ECO:0000256" key="3">
    <source>
        <dbReference type="ARBA" id="ARBA00023125"/>
    </source>
</evidence>
<dbReference type="CDD" id="cd17574">
    <property type="entry name" value="REC_OmpR"/>
    <property type="match status" value="1"/>
</dbReference>
<evidence type="ECO:0000256" key="5">
    <source>
        <dbReference type="PROSITE-ProRule" id="PRU01091"/>
    </source>
</evidence>
<evidence type="ECO:0000313" key="9">
    <source>
        <dbReference type="Proteomes" id="UP000029736"/>
    </source>
</evidence>
<dbReference type="GO" id="GO:0000156">
    <property type="term" value="F:phosphorelay response regulator activity"/>
    <property type="evidence" value="ECO:0007669"/>
    <property type="project" value="TreeGrafter"/>
</dbReference>
<dbReference type="InterPro" id="IPR001789">
    <property type="entry name" value="Sig_transdc_resp-reg_receiver"/>
</dbReference>
<evidence type="ECO:0000256" key="4">
    <source>
        <dbReference type="PROSITE-ProRule" id="PRU00169"/>
    </source>
</evidence>
<dbReference type="Pfam" id="PF00486">
    <property type="entry name" value="Trans_reg_C"/>
    <property type="match status" value="1"/>
</dbReference>
<dbReference type="PANTHER" id="PTHR48111">
    <property type="entry name" value="REGULATOR OF RPOS"/>
    <property type="match status" value="1"/>
</dbReference>
<feature type="domain" description="OmpR/PhoB-type" evidence="7">
    <location>
        <begin position="127"/>
        <end position="225"/>
    </location>
</feature>
<dbReference type="GO" id="GO:0006355">
    <property type="term" value="P:regulation of DNA-templated transcription"/>
    <property type="evidence" value="ECO:0007669"/>
    <property type="project" value="InterPro"/>
</dbReference>
<dbReference type="InterPro" id="IPR039420">
    <property type="entry name" value="WalR-like"/>
</dbReference>
<name>A0A098S8W7_9BACT</name>
<dbReference type="SMART" id="SM00448">
    <property type="entry name" value="REC"/>
    <property type="match status" value="1"/>
</dbReference>
<evidence type="ECO:0008006" key="10">
    <source>
        <dbReference type="Google" id="ProtNLM"/>
    </source>
</evidence>
<dbReference type="InterPro" id="IPR011006">
    <property type="entry name" value="CheY-like_superfamily"/>
</dbReference>
<dbReference type="EMBL" id="JPOS01000022">
    <property type="protein sequence ID" value="KGE88098.1"/>
    <property type="molecule type" value="Genomic_DNA"/>
</dbReference>
<feature type="domain" description="Response regulatory" evidence="6">
    <location>
        <begin position="3"/>
        <end position="117"/>
    </location>
</feature>
<dbReference type="GO" id="GO:0000976">
    <property type="term" value="F:transcription cis-regulatory region binding"/>
    <property type="evidence" value="ECO:0007669"/>
    <property type="project" value="TreeGrafter"/>
</dbReference>
<dbReference type="RefSeq" id="WP_044219935.1">
    <property type="nucleotide sequence ID" value="NZ_JBKAGJ010000041.1"/>
</dbReference>
<keyword evidence="9" id="KW-1185">Reference proteome</keyword>
<dbReference type="Gene3D" id="1.10.10.10">
    <property type="entry name" value="Winged helix-like DNA-binding domain superfamily/Winged helix DNA-binding domain"/>
    <property type="match status" value="1"/>
</dbReference>
<dbReference type="InterPro" id="IPR001867">
    <property type="entry name" value="OmpR/PhoB-type_DNA-bd"/>
</dbReference>
<dbReference type="SUPFAM" id="SSF52172">
    <property type="entry name" value="CheY-like"/>
    <property type="match status" value="1"/>
</dbReference>
<evidence type="ECO:0000313" key="8">
    <source>
        <dbReference type="EMBL" id="KGE88098.1"/>
    </source>
</evidence>
<feature type="modified residue" description="4-aspartylphosphate" evidence="4">
    <location>
        <position position="52"/>
    </location>
</feature>
<dbReference type="Pfam" id="PF00072">
    <property type="entry name" value="Response_reg"/>
    <property type="match status" value="1"/>
</dbReference>
<dbReference type="Gene3D" id="6.10.250.690">
    <property type="match status" value="1"/>
</dbReference>
<dbReference type="InterPro" id="IPR036388">
    <property type="entry name" value="WH-like_DNA-bd_sf"/>
</dbReference>
<comment type="caution">
    <text evidence="8">The sequence shown here is derived from an EMBL/GenBank/DDBJ whole genome shotgun (WGS) entry which is preliminary data.</text>
</comment>
<accession>A0A098S8W7</accession>
<evidence type="ECO:0000256" key="2">
    <source>
        <dbReference type="ARBA" id="ARBA00023012"/>
    </source>
</evidence>
<dbReference type="GO" id="GO:0032993">
    <property type="term" value="C:protein-DNA complex"/>
    <property type="evidence" value="ECO:0007669"/>
    <property type="project" value="TreeGrafter"/>
</dbReference>
<dbReference type="PROSITE" id="PS51755">
    <property type="entry name" value="OMPR_PHOB"/>
    <property type="match status" value="1"/>
</dbReference>
<feature type="DNA-binding region" description="OmpR/PhoB-type" evidence="5">
    <location>
        <begin position="127"/>
        <end position="225"/>
    </location>
</feature>
<dbReference type="SUPFAM" id="SSF46894">
    <property type="entry name" value="C-terminal effector domain of the bipartite response regulators"/>
    <property type="match status" value="1"/>
</dbReference>
<keyword evidence="2" id="KW-0902">Two-component regulatory system</keyword>
<dbReference type="PANTHER" id="PTHR48111:SF40">
    <property type="entry name" value="PHOSPHATE REGULON TRANSCRIPTIONAL REGULATORY PROTEIN PHOB"/>
    <property type="match status" value="1"/>
</dbReference>
<evidence type="ECO:0000259" key="7">
    <source>
        <dbReference type="PROSITE" id="PS51755"/>
    </source>
</evidence>
<evidence type="ECO:0000256" key="1">
    <source>
        <dbReference type="ARBA" id="ARBA00022553"/>
    </source>
</evidence>
<proteinExistence type="predicted"/>
<dbReference type="PROSITE" id="PS50110">
    <property type="entry name" value="RESPONSE_REGULATORY"/>
    <property type="match status" value="1"/>
</dbReference>
<dbReference type="InterPro" id="IPR016032">
    <property type="entry name" value="Sig_transdc_resp-reg_C-effctor"/>
</dbReference>
<keyword evidence="3 5" id="KW-0238">DNA-binding</keyword>
<dbReference type="Proteomes" id="UP000029736">
    <property type="component" value="Unassembled WGS sequence"/>
</dbReference>
<organism evidence="8 9">
    <name type="scientific">Phaeodactylibacter xiamenensis</name>
    <dbReference type="NCBI Taxonomy" id="1524460"/>
    <lineage>
        <taxon>Bacteria</taxon>
        <taxon>Pseudomonadati</taxon>
        <taxon>Bacteroidota</taxon>
        <taxon>Saprospiria</taxon>
        <taxon>Saprospirales</taxon>
        <taxon>Haliscomenobacteraceae</taxon>
        <taxon>Phaeodactylibacter</taxon>
    </lineage>
</organism>
<gene>
    <name evidence="8" type="ORF">IX84_11135</name>
</gene>
<evidence type="ECO:0000259" key="6">
    <source>
        <dbReference type="PROSITE" id="PS50110"/>
    </source>
</evidence>
<keyword evidence="1 4" id="KW-0597">Phosphoprotein</keyword>
<dbReference type="CDD" id="cd00383">
    <property type="entry name" value="trans_reg_C"/>
    <property type="match status" value="1"/>
</dbReference>
<dbReference type="OrthoDB" id="9790442at2"/>
<dbReference type="Gene3D" id="3.40.50.2300">
    <property type="match status" value="1"/>
</dbReference>
<dbReference type="AlphaFoldDB" id="A0A098S8W7"/>
<dbReference type="STRING" id="1524460.IX84_11135"/>
<reference evidence="8 9" key="1">
    <citation type="journal article" date="2014" name="Int. J. Syst. Evol. Microbiol.">
        <title>Phaeodactylibacter xiamenensis gen. nov., sp. nov., a member of the family Saprospiraceae isolated from the marine alga Phaeodactylum tricornutum.</title>
        <authorList>
            <person name="Chen Z.Jr."/>
            <person name="Lei X."/>
            <person name="Lai Q."/>
            <person name="Li Y."/>
            <person name="Zhang B."/>
            <person name="Zhang J."/>
            <person name="Zhang H."/>
            <person name="Yang L."/>
            <person name="Zheng W."/>
            <person name="Tian Y."/>
            <person name="Yu Z."/>
            <person name="Xu H.Jr."/>
            <person name="Zheng T."/>
        </authorList>
    </citation>
    <scope>NUCLEOTIDE SEQUENCE [LARGE SCALE GENOMIC DNA]</scope>
    <source>
        <strain evidence="8 9">KD52</strain>
    </source>
</reference>